<dbReference type="Proteomes" id="UP000602745">
    <property type="component" value="Unassembled WGS sequence"/>
</dbReference>
<gene>
    <name evidence="7" type="ORF">GCM10007276_05600</name>
</gene>
<dbReference type="EMBL" id="BMCP01000001">
    <property type="protein sequence ID" value="GGE31298.1"/>
    <property type="molecule type" value="Genomic_DNA"/>
</dbReference>
<accession>A0A8J2YFS8</accession>
<evidence type="ECO:0000256" key="6">
    <source>
        <dbReference type="SAM" id="SignalP"/>
    </source>
</evidence>
<dbReference type="RefSeq" id="WP_188408174.1">
    <property type="nucleotide sequence ID" value="NZ_BMCP01000001.1"/>
</dbReference>
<dbReference type="SUPFAM" id="SSF53850">
    <property type="entry name" value="Periplasmic binding protein-like II"/>
    <property type="match status" value="1"/>
</dbReference>
<evidence type="ECO:0000256" key="3">
    <source>
        <dbReference type="ARBA" id="ARBA00022448"/>
    </source>
</evidence>
<organism evidence="7 8">
    <name type="scientific">Agaricicola taiwanensis</name>
    <dbReference type="NCBI Taxonomy" id="591372"/>
    <lineage>
        <taxon>Bacteria</taxon>
        <taxon>Pseudomonadati</taxon>
        <taxon>Pseudomonadota</taxon>
        <taxon>Alphaproteobacteria</taxon>
        <taxon>Rhodobacterales</taxon>
        <taxon>Paracoccaceae</taxon>
        <taxon>Agaricicola</taxon>
    </lineage>
</organism>
<dbReference type="Pfam" id="PF03480">
    <property type="entry name" value="DctP"/>
    <property type="match status" value="1"/>
</dbReference>
<keyword evidence="4 6" id="KW-0732">Signal</keyword>
<evidence type="ECO:0000256" key="5">
    <source>
        <dbReference type="ARBA" id="ARBA00022764"/>
    </source>
</evidence>
<reference evidence="7" key="2">
    <citation type="submission" date="2020-09" db="EMBL/GenBank/DDBJ databases">
        <authorList>
            <person name="Sun Q."/>
            <person name="Sedlacek I."/>
        </authorList>
    </citation>
    <scope>NUCLEOTIDE SEQUENCE</scope>
    <source>
        <strain evidence="7">CCM 7684</strain>
    </source>
</reference>
<feature type="signal peptide" evidence="6">
    <location>
        <begin position="1"/>
        <end position="25"/>
    </location>
</feature>
<evidence type="ECO:0000256" key="2">
    <source>
        <dbReference type="ARBA" id="ARBA00009023"/>
    </source>
</evidence>
<evidence type="ECO:0000313" key="7">
    <source>
        <dbReference type="EMBL" id="GGE31298.1"/>
    </source>
</evidence>
<dbReference type="GO" id="GO:0030288">
    <property type="term" value="C:outer membrane-bounded periplasmic space"/>
    <property type="evidence" value="ECO:0007669"/>
    <property type="project" value="InterPro"/>
</dbReference>
<proteinExistence type="inferred from homology"/>
<dbReference type="InterPro" id="IPR004682">
    <property type="entry name" value="TRAP_DctP"/>
</dbReference>
<keyword evidence="3" id="KW-0813">Transport</keyword>
<name>A0A8J2YFS8_9RHOB</name>
<dbReference type="NCBIfam" id="NF037995">
    <property type="entry name" value="TRAP_S1"/>
    <property type="match status" value="1"/>
</dbReference>
<evidence type="ECO:0000313" key="8">
    <source>
        <dbReference type="Proteomes" id="UP000602745"/>
    </source>
</evidence>
<dbReference type="NCBIfam" id="TIGR00787">
    <property type="entry name" value="dctP"/>
    <property type="match status" value="1"/>
</dbReference>
<dbReference type="GO" id="GO:0055085">
    <property type="term" value="P:transmembrane transport"/>
    <property type="evidence" value="ECO:0007669"/>
    <property type="project" value="InterPro"/>
</dbReference>
<comment type="similarity">
    <text evidence="2">Belongs to the bacterial solute-binding protein 7 family.</text>
</comment>
<protein>
    <submittedName>
        <fullName evidence="7">C4-dicarboxylate ABC transporter</fullName>
    </submittedName>
</protein>
<reference evidence="7" key="1">
    <citation type="journal article" date="2014" name="Int. J. Syst. Evol. Microbiol.">
        <title>Complete genome sequence of Corynebacterium casei LMG S-19264T (=DSM 44701T), isolated from a smear-ripened cheese.</title>
        <authorList>
            <consortium name="US DOE Joint Genome Institute (JGI-PGF)"/>
            <person name="Walter F."/>
            <person name="Albersmeier A."/>
            <person name="Kalinowski J."/>
            <person name="Ruckert C."/>
        </authorList>
    </citation>
    <scope>NUCLEOTIDE SEQUENCE</scope>
    <source>
        <strain evidence="7">CCM 7684</strain>
    </source>
</reference>
<keyword evidence="5" id="KW-0574">Periplasm</keyword>
<dbReference type="InterPro" id="IPR018389">
    <property type="entry name" value="DctP_fam"/>
</dbReference>
<sequence length="335" mass="36989">MRRLTSCLASLVIAASVASTGAAQAQTKATALNDIQQNTVKGQTWDLFKKLVEERLPDEVTIEVSHGEALYDQKTMVQALQLGALQFISPVVGVYSGTFPKLSVLVLPYLMPSPEAIKEVMEDPELGGALFDDMRAKGIEPLGVWLNGPRDIGRTGSKPVLVPEDVKGLKIRVPPGRNYVDTFKLLGANVTTMSWGEVPTALRQGVIDAVEPVPHAWAASHMYETAKQITRTEYIWDFYIVATNKAWWDGLDPKVRDTLKAAMAEATKWNWENTAEENREARATMTAGGATIHELTPEQRKAWVTAVKPLWDTLGTELVGKDVMAKLIEITDKYR</sequence>
<feature type="chain" id="PRO_5035194226" evidence="6">
    <location>
        <begin position="26"/>
        <end position="335"/>
    </location>
</feature>
<evidence type="ECO:0000256" key="4">
    <source>
        <dbReference type="ARBA" id="ARBA00022729"/>
    </source>
</evidence>
<dbReference type="CDD" id="cd13603">
    <property type="entry name" value="PBP2_TRAP_Siap_TeaA_like"/>
    <property type="match status" value="1"/>
</dbReference>
<evidence type="ECO:0000256" key="1">
    <source>
        <dbReference type="ARBA" id="ARBA00004418"/>
    </source>
</evidence>
<dbReference type="PANTHER" id="PTHR33376:SF7">
    <property type="entry name" value="C4-DICARBOXYLATE-BINDING PROTEIN DCTB"/>
    <property type="match status" value="1"/>
</dbReference>
<dbReference type="AlphaFoldDB" id="A0A8J2YFS8"/>
<keyword evidence="8" id="KW-1185">Reference proteome</keyword>
<dbReference type="PANTHER" id="PTHR33376">
    <property type="match status" value="1"/>
</dbReference>
<dbReference type="PIRSF" id="PIRSF006470">
    <property type="entry name" value="DctB"/>
    <property type="match status" value="1"/>
</dbReference>
<comment type="caution">
    <text evidence="7">The sequence shown here is derived from an EMBL/GenBank/DDBJ whole genome shotgun (WGS) entry which is preliminary data.</text>
</comment>
<dbReference type="InterPro" id="IPR038404">
    <property type="entry name" value="TRAP_DctP_sf"/>
</dbReference>
<dbReference type="Gene3D" id="3.40.190.170">
    <property type="entry name" value="Bacterial extracellular solute-binding protein, family 7"/>
    <property type="match status" value="1"/>
</dbReference>
<dbReference type="GO" id="GO:0015740">
    <property type="term" value="P:C4-dicarboxylate transport"/>
    <property type="evidence" value="ECO:0007669"/>
    <property type="project" value="TreeGrafter"/>
</dbReference>
<comment type="subcellular location">
    <subcellularLocation>
        <location evidence="1">Periplasm</location>
    </subcellularLocation>
</comment>